<evidence type="ECO:0000256" key="1">
    <source>
        <dbReference type="ARBA" id="ARBA00010617"/>
    </source>
</evidence>
<dbReference type="InterPro" id="IPR036396">
    <property type="entry name" value="Cyt_P450_sf"/>
</dbReference>
<organism evidence="2 3">
    <name type="scientific">Nocardioides baekrokdamisoli</name>
    <dbReference type="NCBI Taxonomy" id="1804624"/>
    <lineage>
        <taxon>Bacteria</taxon>
        <taxon>Bacillati</taxon>
        <taxon>Actinomycetota</taxon>
        <taxon>Actinomycetes</taxon>
        <taxon>Propionibacteriales</taxon>
        <taxon>Nocardioidaceae</taxon>
        <taxon>Nocardioides</taxon>
    </lineage>
</organism>
<evidence type="ECO:0000313" key="3">
    <source>
        <dbReference type="Proteomes" id="UP000271573"/>
    </source>
</evidence>
<dbReference type="OrthoDB" id="7376058at2"/>
<dbReference type="PANTHER" id="PTHR24305:SF166">
    <property type="entry name" value="CYTOCHROME P450 12A4, MITOCHONDRIAL-RELATED"/>
    <property type="match status" value="1"/>
</dbReference>
<dbReference type="KEGG" id="nbe:Back2_09450"/>
<dbReference type="Proteomes" id="UP000271573">
    <property type="component" value="Chromosome"/>
</dbReference>
<accession>A0A3G9IZ98</accession>
<name>A0A3G9IZ98_9ACTN</name>
<dbReference type="PANTHER" id="PTHR24305">
    <property type="entry name" value="CYTOCHROME P450"/>
    <property type="match status" value="1"/>
</dbReference>
<dbReference type="Pfam" id="PF00067">
    <property type="entry name" value="p450"/>
    <property type="match status" value="2"/>
</dbReference>
<dbReference type="Gene3D" id="1.10.630.10">
    <property type="entry name" value="Cytochrome P450"/>
    <property type="match status" value="1"/>
</dbReference>
<keyword evidence="3" id="KW-1185">Reference proteome</keyword>
<gene>
    <name evidence="2" type="ORF">Back2_09450</name>
</gene>
<dbReference type="EMBL" id="AP019307">
    <property type="protein sequence ID" value="BBH16658.1"/>
    <property type="molecule type" value="Genomic_DNA"/>
</dbReference>
<comment type="similarity">
    <text evidence="1">Belongs to the cytochrome P450 family.</text>
</comment>
<dbReference type="GO" id="GO:0020037">
    <property type="term" value="F:heme binding"/>
    <property type="evidence" value="ECO:0007669"/>
    <property type="project" value="InterPro"/>
</dbReference>
<dbReference type="SUPFAM" id="SSF48264">
    <property type="entry name" value="Cytochrome P450"/>
    <property type="match status" value="1"/>
</dbReference>
<evidence type="ECO:0000313" key="2">
    <source>
        <dbReference type="EMBL" id="BBH16658.1"/>
    </source>
</evidence>
<dbReference type="AlphaFoldDB" id="A0A3G9IZ98"/>
<dbReference type="InterPro" id="IPR001128">
    <property type="entry name" value="Cyt_P450"/>
</dbReference>
<proteinExistence type="inferred from homology"/>
<reference evidence="2 3" key="1">
    <citation type="submission" date="2018-11" db="EMBL/GenBank/DDBJ databases">
        <title>Complete genome sequence of Nocardioides baekrokdamisoli strain KCTC 39748.</title>
        <authorList>
            <person name="Kang S.W."/>
            <person name="Lee K.C."/>
            <person name="Kim K.K."/>
            <person name="Kim J.S."/>
            <person name="Kim D.S."/>
            <person name="Ko S.H."/>
            <person name="Yang S.H."/>
            <person name="Shin Y.K."/>
            <person name="Lee J.S."/>
        </authorList>
    </citation>
    <scope>NUCLEOTIDE SEQUENCE [LARGE SCALE GENOMIC DNA]</scope>
    <source>
        <strain evidence="2 3">KCTC 39748</strain>
    </source>
</reference>
<dbReference type="GO" id="GO:0004497">
    <property type="term" value="F:monooxygenase activity"/>
    <property type="evidence" value="ECO:0007669"/>
    <property type="project" value="InterPro"/>
</dbReference>
<protein>
    <submittedName>
        <fullName evidence="2">Cytochrome P450</fullName>
    </submittedName>
</protein>
<dbReference type="InterPro" id="IPR050121">
    <property type="entry name" value="Cytochrome_P450_monoxygenase"/>
</dbReference>
<dbReference type="GO" id="GO:0005506">
    <property type="term" value="F:iron ion binding"/>
    <property type="evidence" value="ECO:0007669"/>
    <property type="project" value="InterPro"/>
</dbReference>
<sequence>MAQDFKHASIIEGVRFTAQVGIPNVAQGLFKKREAVVGAVAKVPAEKLAYDLVAKLAAKYGPNPFWVRVGAEETLLLTHPEDIETVLGGSPSPFAPDPDAKKKGMTAFQPNALSISRGDLWANRRAFADAVLQPGAPTHALAKRFAALAVEAADQLVAAGEPVTFDAVNESFQRLTRRVVFGDAAADDTALTEQLGELMAAGNKMPGAPAAGYDDFHARIAAYVASPDPDALTGMIPSAPSDGQTDVPGQLIHWMFAMGDTLPANLYRALGALATHPTALERVRAEIGTKKLTTVSTVADSTYLAGCILEAMRLWPTTGLFGRVQETEVRWKNGEKTPAGTPLLIHNLFNHRNRDRIPFADRYAPEEWSEGTAGQDWSFNFFSHGPQGCPGAGLSIFLGQAFLGQLVITTTPTLQSGPKLSWATPLPYTFDIYATTIGLASL</sequence>
<dbReference type="RefSeq" id="WP_125567220.1">
    <property type="nucleotide sequence ID" value="NZ_AP019307.1"/>
</dbReference>
<dbReference type="GO" id="GO:0016705">
    <property type="term" value="F:oxidoreductase activity, acting on paired donors, with incorporation or reduction of molecular oxygen"/>
    <property type="evidence" value="ECO:0007669"/>
    <property type="project" value="InterPro"/>
</dbReference>